<organism evidence="1 2">
    <name type="scientific">Chitinophaga cymbidii</name>
    <dbReference type="NCBI Taxonomy" id="1096750"/>
    <lineage>
        <taxon>Bacteria</taxon>
        <taxon>Pseudomonadati</taxon>
        <taxon>Bacteroidota</taxon>
        <taxon>Chitinophagia</taxon>
        <taxon>Chitinophagales</taxon>
        <taxon>Chitinophagaceae</taxon>
        <taxon>Chitinophaga</taxon>
    </lineage>
</organism>
<keyword evidence="2" id="KW-1185">Reference proteome</keyword>
<dbReference type="AlphaFoldDB" id="A0A512RME7"/>
<protein>
    <recommendedName>
        <fullName evidence="3">6-bladed beta-propeller</fullName>
    </recommendedName>
</protein>
<evidence type="ECO:0000313" key="2">
    <source>
        <dbReference type="Proteomes" id="UP000321436"/>
    </source>
</evidence>
<gene>
    <name evidence="1" type="ORF">CCY01nite_31460</name>
</gene>
<dbReference type="InterPro" id="IPR015943">
    <property type="entry name" value="WD40/YVTN_repeat-like_dom_sf"/>
</dbReference>
<dbReference type="EMBL" id="BKAU01000003">
    <property type="protein sequence ID" value="GEP96886.1"/>
    <property type="molecule type" value="Genomic_DNA"/>
</dbReference>
<accession>A0A512RME7</accession>
<dbReference type="Gene3D" id="2.130.10.10">
    <property type="entry name" value="YVTN repeat-like/Quinoprotein amine dehydrogenase"/>
    <property type="match status" value="1"/>
</dbReference>
<evidence type="ECO:0008006" key="3">
    <source>
        <dbReference type="Google" id="ProtNLM"/>
    </source>
</evidence>
<dbReference type="SUPFAM" id="SSF75011">
    <property type="entry name" value="3-carboxy-cis,cis-mucoante lactonizing enzyme"/>
    <property type="match status" value="1"/>
</dbReference>
<sequence>MQVEKQGEQSILTPLNSHGEKLIAKTFDSGFELAHDSYNAITVASDGRIYYVLSSDKHDVAGRMYTYDPQNNSIRMLGDLTEICGEKGKHFISQGKSHVEFFERNGKLYFSTHVGFYELIDGMDRLPVNAPEGYRLYNGGHILAYDMKTGAFEDLAVIPGGEGAVSMTMDVQRGNIFCISWPLGNFIHYHVDSGEMRQLGQVAGRGEGGTPGKDFRSLCRSLFVDQRNGTVYFSTANGEIYAYAPEDGFLRKLEEANLRIDYFGKYLPEQPGSMGYNWRKICWHEEDEVAYGVHGNSGYLFRFDPVSEKIELIERITSGLSRKSGMFDQFSYGYLGFQVGPDKETIYYLTGGPIYINGKRLGGLDQIGKGAAKGLENLHLVTYHIPSGTYNDHGPIFYENGDRPLYVNSIAVAADGTIYTLARIDRNGKTVTDLISIKNPFIQHGH</sequence>
<evidence type="ECO:0000313" key="1">
    <source>
        <dbReference type="EMBL" id="GEP96886.1"/>
    </source>
</evidence>
<dbReference type="Proteomes" id="UP000321436">
    <property type="component" value="Unassembled WGS sequence"/>
</dbReference>
<comment type="caution">
    <text evidence="1">The sequence shown here is derived from an EMBL/GenBank/DDBJ whole genome shotgun (WGS) entry which is preliminary data.</text>
</comment>
<reference evidence="1 2" key="1">
    <citation type="submission" date="2019-07" db="EMBL/GenBank/DDBJ databases">
        <title>Whole genome shotgun sequence of Chitinophaga cymbidii NBRC 109752.</title>
        <authorList>
            <person name="Hosoyama A."/>
            <person name="Uohara A."/>
            <person name="Ohji S."/>
            <person name="Ichikawa N."/>
        </authorList>
    </citation>
    <scope>NUCLEOTIDE SEQUENCE [LARGE SCALE GENOMIC DNA]</scope>
    <source>
        <strain evidence="1 2">NBRC 109752</strain>
    </source>
</reference>
<name>A0A512RME7_9BACT</name>
<dbReference type="RefSeq" id="WP_222614412.1">
    <property type="nucleotide sequence ID" value="NZ_BKAU01000003.1"/>
</dbReference>
<proteinExistence type="predicted"/>